<dbReference type="Proteomes" id="UP001596013">
    <property type="component" value="Unassembled WGS sequence"/>
</dbReference>
<comment type="caution">
    <text evidence="1">The sequence shown here is derived from an EMBL/GenBank/DDBJ whole genome shotgun (WGS) entry which is preliminary data.</text>
</comment>
<keyword evidence="2" id="KW-1185">Reference proteome</keyword>
<gene>
    <name evidence="1" type="ORF">ACFPME_16765</name>
</gene>
<proteinExistence type="predicted"/>
<dbReference type="RefSeq" id="WP_377306826.1">
    <property type="nucleotide sequence ID" value="NZ_JBHSMK010000010.1"/>
</dbReference>
<name>A0ABW0JS87_9GAMM</name>
<reference evidence="2" key="1">
    <citation type="journal article" date="2019" name="Int. J. Syst. Evol. Microbiol.">
        <title>The Global Catalogue of Microorganisms (GCM) 10K type strain sequencing project: providing services to taxonomists for standard genome sequencing and annotation.</title>
        <authorList>
            <consortium name="The Broad Institute Genomics Platform"/>
            <consortium name="The Broad Institute Genome Sequencing Center for Infectious Disease"/>
            <person name="Wu L."/>
            <person name="Ma J."/>
        </authorList>
    </citation>
    <scope>NUCLEOTIDE SEQUENCE [LARGE SCALE GENOMIC DNA]</scope>
    <source>
        <strain evidence="2">JCM 17130</strain>
    </source>
</reference>
<accession>A0ABW0JS87</accession>
<organism evidence="1 2">
    <name type="scientific">Rhodanobacter umsongensis</name>
    <dbReference type="NCBI Taxonomy" id="633153"/>
    <lineage>
        <taxon>Bacteria</taxon>
        <taxon>Pseudomonadati</taxon>
        <taxon>Pseudomonadota</taxon>
        <taxon>Gammaproteobacteria</taxon>
        <taxon>Lysobacterales</taxon>
        <taxon>Rhodanobacteraceae</taxon>
        <taxon>Rhodanobacter</taxon>
    </lineage>
</organism>
<dbReference type="Pfam" id="PF19614">
    <property type="entry name" value="DUF6119"/>
    <property type="match status" value="1"/>
</dbReference>
<sequence>MSTEAQEARFAVNVYLLRDGVGTPTSVLDFSGLNDSISVFVGPDNAVAQLHYGRTSGAPDWLVRLFQMSHGSPELPKGASISGLLPVPVNGRHFILTFGHAWQKIKPKLIEPNFGIRCVLNLAETNSLRGIRRDRIAEDTLQAIEQIPDSDDISRFGMDLEKDLLRGVKAKVDPALGYGRWVAGGDSFKTSLNLSEESFASFLARCLALYSAQTYKGRFEWVDNIVPLRDSGLVEKLEYKLAELVAHKSSTIAMSAPALLSWNDHDYFSFEKKRKSQSPSANYLDIGHWVEHAALKGVAINPEALFKEQIYAFRQGEQSFEHWSLIECLHAVVPLDDRLFLAHAGFWFELSKSFVAEIEKRVGEIPVSKIILPSTTVAEKEGDYNARVALDSSGALLLLDKKLIWHGGGQSRFELCDLLSQDGQLVCVKPWGGASGSLSHLFYQAKNAITLINKDSEFVPKVRDHIGKIDANFVDILDYVCKYPNEAEVVLAVIRGCKKESLPFFAKLALCDCVTDLRSMRFTATYMTIDVV</sequence>
<protein>
    <submittedName>
        <fullName evidence="1">TIGR04141 family sporadically distributed protein</fullName>
    </submittedName>
</protein>
<evidence type="ECO:0000313" key="1">
    <source>
        <dbReference type="EMBL" id="MFC5438215.1"/>
    </source>
</evidence>
<dbReference type="NCBIfam" id="TIGR04141">
    <property type="entry name" value="TIGR04141 family sporadically distributed protein"/>
    <property type="match status" value="1"/>
</dbReference>
<dbReference type="EMBL" id="JBHSMK010000010">
    <property type="protein sequence ID" value="MFC5438215.1"/>
    <property type="molecule type" value="Genomic_DNA"/>
</dbReference>
<evidence type="ECO:0000313" key="2">
    <source>
        <dbReference type="Proteomes" id="UP001596013"/>
    </source>
</evidence>
<dbReference type="InterPro" id="IPR026487">
    <property type="entry name" value="CHP04141"/>
</dbReference>